<evidence type="ECO:0000256" key="2">
    <source>
        <dbReference type="ARBA" id="ARBA00022723"/>
    </source>
</evidence>
<protein>
    <submittedName>
        <fullName evidence="7">Uncharacterized protein</fullName>
    </submittedName>
</protein>
<dbReference type="Proteomes" id="UP000323011">
    <property type="component" value="Unassembled WGS sequence"/>
</dbReference>
<comment type="caution">
    <text evidence="7">The sequence shown here is derived from an EMBL/GenBank/DDBJ whole genome shotgun (WGS) entry which is preliminary data.</text>
</comment>
<evidence type="ECO:0000313" key="7">
    <source>
        <dbReference type="EMBL" id="KAA0152430.1"/>
    </source>
</evidence>
<dbReference type="AlphaFoldDB" id="A0A5A8CJX3"/>
<evidence type="ECO:0000256" key="6">
    <source>
        <dbReference type="SAM" id="SignalP"/>
    </source>
</evidence>
<evidence type="ECO:0000256" key="4">
    <source>
        <dbReference type="ARBA" id="ARBA00023004"/>
    </source>
</evidence>
<sequence>MRLAQAALALAAAPLLLGSADGASSQFDLVVYGGTPAGIGAAIAAARANGTLRIAVVEPSSQIGGMASAGGIGFRDIGVLSIVNSTALAWANRNALHYGVDYPVWQPDHFVGNASFWALLGQHPGVTVVLSERVRERGGVSMSGSRIVSITTAGPTGGGADQRTFEGAYFIDASYEGDVMRFSGARHTWGREPATRYNESLGGVTASSTNPFPGSVDGLWPNGTLLDWVQDGPDPRKVVGEADDNVMAYSFRLCLTKRADNRVPIQAPPGYSTERFELARRYASAAGGEPHSPWGNLPYRSYPPGDKFDACCGNSPMGIDAAGLARGYANGTYAERDAIAAAHRFYVQGLAFFYMADPNSGVPPAMREALAEYGLCKDEWPEHGHWPPQLYVREAARLVGDAVFSQNDRVSSASPGGCRENSIGTGAWGFDIHQMQRPVVGGGNAFNEGLTDPGTGGKPVYEIPYSVLLPRRQDCTNLAVPNCPSVSHVAFAALREEPTLVQLGEAAGSAAALALSHSNAALQDVNPLQLQAALRELGVVVHFPERRNCSSPMPWQCQTFRVSGAGDSACNGAYALVRGLERDGAPVWRLDEAHELYRWEGDWRVAHEGESLFYAAGGGAAPPPTGWTAQDAPAPAPSVECSALA</sequence>
<evidence type="ECO:0000256" key="1">
    <source>
        <dbReference type="ARBA" id="ARBA00022485"/>
    </source>
</evidence>
<feature type="signal peptide" evidence="6">
    <location>
        <begin position="1"/>
        <end position="22"/>
    </location>
</feature>
<keyword evidence="8" id="KW-1185">Reference proteome</keyword>
<dbReference type="PANTHER" id="PTHR43498:SF1">
    <property type="entry name" value="COB--COM HETERODISULFIDE REDUCTASE IRON-SULFUR SUBUNIT A"/>
    <property type="match status" value="1"/>
</dbReference>
<dbReference type="InterPro" id="IPR036188">
    <property type="entry name" value="FAD/NAD-bd_sf"/>
</dbReference>
<accession>A0A5A8CJX3</accession>
<name>A0A5A8CJX3_CAFRO</name>
<dbReference type="Pfam" id="PF12831">
    <property type="entry name" value="FAD_oxidored"/>
    <property type="match status" value="1"/>
</dbReference>
<feature type="chain" id="PRO_5022996185" evidence="6">
    <location>
        <begin position="23"/>
        <end position="645"/>
    </location>
</feature>
<keyword evidence="4" id="KW-0408">Iron</keyword>
<dbReference type="SUPFAM" id="SSF51905">
    <property type="entry name" value="FAD/NAD(P)-binding domain"/>
    <property type="match status" value="1"/>
</dbReference>
<dbReference type="GO" id="GO:0046872">
    <property type="term" value="F:metal ion binding"/>
    <property type="evidence" value="ECO:0007669"/>
    <property type="project" value="UniProtKB-KW"/>
</dbReference>
<dbReference type="EMBL" id="VLTN01000021">
    <property type="protein sequence ID" value="KAA0152430.1"/>
    <property type="molecule type" value="Genomic_DNA"/>
</dbReference>
<keyword evidence="3" id="KW-0560">Oxidoreductase</keyword>
<evidence type="ECO:0000256" key="3">
    <source>
        <dbReference type="ARBA" id="ARBA00023002"/>
    </source>
</evidence>
<dbReference type="OMA" id="CKDEWPE"/>
<evidence type="ECO:0000313" key="8">
    <source>
        <dbReference type="Proteomes" id="UP000323011"/>
    </source>
</evidence>
<dbReference type="Gene3D" id="3.50.50.60">
    <property type="entry name" value="FAD/NAD(P)-binding domain"/>
    <property type="match status" value="1"/>
</dbReference>
<proteinExistence type="predicted"/>
<keyword evidence="2" id="KW-0479">Metal-binding</keyword>
<dbReference type="InterPro" id="IPR039650">
    <property type="entry name" value="HdrA-like"/>
</dbReference>
<dbReference type="GO" id="GO:0016491">
    <property type="term" value="F:oxidoreductase activity"/>
    <property type="evidence" value="ECO:0007669"/>
    <property type="project" value="UniProtKB-KW"/>
</dbReference>
<evidence type="ECO:0000256" key="5">
    <source>
        <dbReference type="ARBA" id="ARBA00023014"/>
    </source>
</evidence>
<keyword evidence="6" id="KW-0732">Signal</keyword>
<organism evidence="7 8">
    <name type="scientific">Cafeteria roenbergensis</name>
    <name type="common">Marine flagellate</name>
    <dbReference type="NCBI Taxonomy" id="33653"/>
    <lineage>
        <taxon>Eukaryota</taxon>
        <taxon>Sar</taxon>
        <taxon>Stramenopiles</taxon>
        <taxon>Bigyra</taxon>
        <taxon>Opalozoa</taxon>
        <taxon>Bicosoecida</taxon>
        <taxon>Cafeteriaceae</taxon>
        <taxon>Cafeteria</taxon>
    </lineage>
</organism>
<keyword evidence="1" id="KW-0004">4Fe-4S</keyword>
<dbReference type="GO" id="GO:0051539">
    <property type="term" value="F:4 iron, 4 sulfur cluster binding"/>
    <property type="evidence" value="ECO:0007669"/>
    <property type="project" value="UniProtKB-KW"/>
</dbReference>
<gene>
    <name evidence="7" type="ORF">FNF29_03996</name>
</gene>
<dbReference type="PANTHER" id="PTHR43498">
    <property type="entry name" value="FERREDOXIN:COB-COM HETERODISULFIDE REDUCTASE SUBUNIT A"/>
    <property type="match status" value="1"/>
</dbReference>
<keyword evidence="5" id="KW-0411">Iron-sulfur</keyword>
<reference evidence="7 8" key="1">
    <citation type="submission" date="2019-07" db="EMBL/GenBank/DDBJ databases">
        <title>Genomes of Cafeteria roenbergensis.</title>
        <authorList>
            <person name="Fischer M.G."/>
            <person name="Hackl T."/>
            <person name="Roman M."/>
        </authorList>
    </citation>
    <scope>NUCLEOTIDE SEQUENCE [LARGE SCALE GENOMIC DNA]</scope>
    <source>
        <strain evidence="7 8">BVI</strain>
    </source>
</reference>